<dbReference type="AlphaFoldDB" id="F5ZFG9"/>
<protein>
    <submittedName>
        <fullName evidence="1">Uncharacterized protein</fullName>
    </submittedName>
</protein>
<evidence type="ECO:0000313" key="2">
    <source>
        <dbReference type="Proteomes" id="UP000000683"/>
    </source>
</evidence>
<sequence>MKESDPLFSIVTVLSYKILTIVDYSCSGKDRADELLLRKELAFANRKLKRYWQPTKPFVDGFKNHDCSDLVGLRSCKAYLEYFDHVLNVFEIADIRWLR</sequence>
<reference evidence="1 2" key="1">
    <citation type="journal article" date="2011" name="J. Bacteriol.">
        <title>Complete genome sequence of the polycyclic aromatic hydrocarbon-degrading bacterium Alteromonas sp. strain SN2.</title>
        <authorList>
            <person name="Jin H.M."/>
            <person name="Jeong H."/>
            <person name="Moon E.J."/>
            <person name="Math R.K."/>
            <person name="Lee K."/>
            <person name="Kim H.J."/>
            <person name="Jeon C.O."/>
            <person name="Oh T.K."/>
            <person name="Kim J.F."/>
        </authorList>
    </citation>
    <scope>NUCLEOTIDE SEQUENCE [LARGE SCALE GENOMIC DNA]</scope>
    <source>
        <strain evidence="2">JCM 17741 / KACC 18427 / KCTC 11700BP / SN2</strain>
    </source>
</reference>
<dbReference type="KEGG" id="alt:ambt_18025"/>
<organism evidence="1 2">
    <name type="scientific">Alteromonas naphthalenivorans</name>
    <dbReference type="NCBI Taxonomy" id="715451"/>
    <lineage>
        <taxon>Bacteria</taxon>
        <taxon>Pseudomonadati</taxon>
        <taxon>Pseudomonadota</taxon>
        <taxon>Gammaproteobacteria</taxon>
        <taxon>Alteromonadales</taxon>
        <taxon>Alteromonadaceae</taxon>
        <taxon>Alteromonas/Salinimonas group</taxon>
        <taxon>Alteromonas</taxon>
    </lineage>
</organism>
<dbReference type="HOGENOM" id="CLU_2314226_0_0_6"/>
<dbReference type="Proteomes" id="UP000000683">
    <property type="component" value="Chromosome"/>
</dbReference>
<evidence type="ECO:0000313" key="1">
    <source>
        <dbReference type="EMBL" id="AEF05104.1"/>
    </source>
</evidence>
<gene>
    <name evidence="1" type="ordered locus">ambt_18025</name>
</gene>
<name>F5ZFG9_ALTNA</name>
<dbReference type="EMBL" id="CP002339">
    <property type="protein sequence ID" value="AEF05104.1"/>
    <property type="molecule type" value="Genomic_DNA"/>
</dbReference>
<proteinExistence type="predicted"/>
<keyword evidence="2" id="KW-1185">Reference proteome</keyword>
<accession>F5ZFG9</accession>